<evidence type="ECO:0000313" key="3">
    <source>
        <dbReference type="Proteomes" id="UP000215335"/>
    </source>
</evidence>
<sequence length="226" mass="23399">MPPKRRTRASGERREADPSGTSQPPAKKARAASGDKTKKAGTKALAAKKTSAAKPKGAQKKTMATGTKATTTRRTRKTTAPDIAEAGAPAAGTNAPIGAAKAGAADAETNASTQPPSRPGVPLSPVIRVLNEEVVLGAVQGRADAQQSETSSSEPGVEEDSPHHDQRISTIERVRGLWPNSTVNPRMLDSDISEGSGLANNAIVSNFSVHRNHGLIGGPPKHSFII</sequence>
<dbReference type="Proteomes" id="UP000215335">
    <property type="component" value="Unassembled WGS sequence"/>
</dbReference>
<dbReference type="AlphaFoldDB" id="A0A232EEN0"/>
<name>A0A232EEN0_9HYME</name>
<evidence type="ECO:0000313" key="2">
    <source>
        <dbReference type="EMBL" id="OXU16811.1"/>
    </source>
</evidence>
<organism evidence="2 3">
    <name type="scientific">Trichomalopsis sarcophagae</name>
    <dbReference type="NCBI Taxonomy" id="543379"/>
    <lineage>
        <taxon>Eukaryota</taxon>
        <taxon>Metazoa</taxon>
        <taxon>Ecdysozoa</taxon>
        <taxon>Arthropoda</taxon>
        <taxon>Hexapoda</taxon>
        <taxon>Insecta</taxon>
        <taxon>Pterygota</taxon>
        <taxon>Neoptera</taxon>
        <taxon>Endopterygota</taxon>
        <taxon>Hymenoptera</taxon>
        <taxon>Apocrita</taxon>
        <taxon>Proctotrupomorpha</taxon>
        <taxon>Chalcidoidea</taxon>
        <taxon>Pteromalidae</taxon>
        <taxon>Pteromalinae</taxon>
        <taxon>Trichomalopsis</taxon>
    </lineage>
</organism>
<feature type="compositionally biased region" description="Polar residues" evidence="1">
    <location>
        <begin position="145"/>
        <end position="154"/>
    </location>
</feature>
<reference evidence="2 3" key="1">
    <citation type="journal article" date="2017" name="Curr. Biol.">
        <title>The Evolution of Venom by Co-option of Single-Copy Genes.</title>
        <authorList>
            <person name="Martinson E.O."/>
            <person name="Mrinalini"/>
            <person name="Kelkar Y.D."/>
            <person name="Chang C.H."/>
            <person name="Werren J.H."/>
        </authorList>
    </citation>
    <scope>NUCLEOTIDE SEQUENCE [LARGE SCALE GENOMIC DNA]</scope>
    <source>
        <strain evidence="2 3">Alberta</strain>
        <tissue evidence="2">Whole body</tissue>
    </source>
</reference>
<feature type="compositionally biased region" description="Low complexity" evidence="1">
    <location>
        <begin position="78"/>
        <end position="111"/>
    </location>
</feature>
<keyword evidence="3" id="KW-1185">Reference proteome</keyword>
<accession>A0A232EEN0</accession>
<feature type="compositionally biased region" description="Low complexity" evidence="1">
    <location>
        <begin position="42"/>
        <end position="70"/>
    </location>
</feature>
<proteinExistence type="predicted"/>
<feature type="region of interest" description="Disordered" evidence="1">
    <location>
        <begin position="141"/>
        <end position="166"/>
    </location>
</feature>
<dbReference type="EMBL" id="NNAY01005261">
    <property type="protein sequence ID" value="OXU16811.1"/>
    <property type="molecule type" value="Genomic_DNA"/>
</dbReference>
<comment type="caution">
    <text evidence="2">The sequence shown here is derived from an EMBL/GenBank/DDBJ whole genome shotgun (WGS) entry which is preliminary data.</text>
</comment>
<gene>
    <name evidence="2" type="ORF">TSAR_015863</name>
</gene>
<evidence type="ECO:0000256" key="1">
    <source>
        <dbReference type="SAM" id="MobiDB-lite"/>
    </source>
</evidence>
<protein>
    <submittedName>
        <fullName evidence="2">Uncharacterized protein</fullName>
    </submittedName>
</protein>
<feature type="region of interest" description="Disordered" evidence="1">
    <location>
        <begin position="1"/>
        <end position="123"/>
    </location>
</feature>